<name>A0A2A9DP27_9CORY</name>
<feature type="domain" description="PII-uridylyltransferase/Glutamine-synthetase adenylyltransferase" evidence="8">
    <location>
        <begin position="898"/>
        <end position="1039"/>
    </location>
</feature>
<dbReference type="PANTHER" id="PTHR30621">
    <property type="entry name" value="GLUTAMINE SYNTHETASE ADENYLYLTRANSFERASE"/>
    <property type="match status" value="1"/>
</dbReference>
<dbReference type="Gene3D" id="1.20.120.330">
    <property type="entry name" value="Nucleotidyltransferases domain 2"/>
    <property type="match status" value="2"/>
</dbReference>
<accession>A0A2A9DP27</accession>
<reference evidence="9 10" key="1">
    <citation type="submission" date="2017-10" db="EMBL/GenBank/DDBJ databases">
        <title>Sequencing the genomes of 1000 actinobacteria strains.</title>
        <authorList>
            <person name="Klenk H.-P."/>
        </authorList>
    </citation>
    <scope>NUCLEOTIDE SEQUENCE [LARGE SCALE GENOMIC DNA]</scope>
    <source>
        <strain evidence="9 10">DSM 20688</strain>
    </source>
</reference>
<dbReference type="InterPro" id="IPR005190">
    <property type="entry name" value="GlnE_rpt_dom"/>
</dbReference>
<dbReference type="Gene3D" id="3.30.460.10">
    <property type="entry name" value="Beta Polymerase, domain 2"/>
    <property type="match status" value="2"/>
</dbReference>
<organism evidence="9 10">
    <name type="scientific">Corynebacterium renale</name>
    <dbReference type="NCBI Taxonomy" id="1724"/>
    <lineage>
        <taxon>Bacteria</taxon>
        <taxon>Bacillati</taxon>
        <taxon>Actinomycetota</taxon>
        <taxon>Actinomycetes</taxon>
        <taxon>Mycobacteriales</taxon>
        <taxon>Corynebacteriaceae</taxon>
        <taxon>Corynebacterium</taxon>
    </lineage>
</organism>
<evidence type="ECO:0000256" key="5">
    <source>
        <dbReference type="ARBA" id="ARBA00022842"/>
    </source>
</evidence>
<evidence type="ECO:0000313" key="9">
    <source>
        <dbReference type="EMBL" id="PFG28344.1"/>
    </source>
</evidence>
<dbReference type="NCBIfam" id="NF010707">
    <property type="entry name" value="PRK14109.1"/>
    <property type="match status" value="1"/>
</dbReference>
<dbReference type="GO" id="GO:0005829">
    <property type="term" value="C:cytosol"/>
    <property type="evidence" value="ECO:0007669"/>
    <property type="project" value="TreeGrafter"/>
</dbReference>
<dbReference type="CDD" id="cd05401">
    <property type="entry name" value="NT_GlnE_GlnD_like"/>
    <property type="match status" value="2"/>
</dbReference>
<evidence type="ECO:0000256" key="3">
    <source>
        <dbReference type="ARBA" id="ARBA00022741"/>
    </source>
</evidence>
<dbReference type="STRING" id="1724.GCA_001044175_01263"/>
<evidence type="ECO:0000313" key="10">
    <source>
        <dbReference type="Proteomes" id="UP000221653"/>
    </source>
</evidence>
<evidence type="ECO:0000256" key="2">
    <source>
        <dbReference type="ARBA" id="ARBA00022695"/>
    </source>
</evidence>
<dbReference type="GO" id="GO:0000820">
    <property type="term" value="P:regulation of glutamine family amino acid metabolic process"/>
    <property type="evidence" value="ECO:0007669"/>
    <property type="project" value="TreeGrafter"/>
</dbReference>
<feature type="domain" description="PII-uridylyltransferase/Glutamine-synthetase adenylyltransferase" evidence="8">
    <location>
        <begin position="381"/>
        <end position="528"/>
    </location>
</feature>
<evidence type="ECO:0000259" key="7">
    <source>
        <dbReference type="Pfam" id="PF03710"/>
    </source>
</evidence>
<sequence>MFGAAHPARSTVPSPAVLGLHDPRAAEDLGTIGWDTPDSIDVLWALSNTSNPDQALNVVRRLHESLTTWDEQEPDGWDELNTAVHGDVALRIRFLALCGGSRALGDFLAAHPHSWRELDLPLPTAAELMHEMLACIQARPAAFSDPGLDAADTATERLDTAGTYRAGISGPEAIRAVKERYTTLIMRIAAYDLAGTFPETKRHQGGNAVGIRTITALLSHAADAALTAALAVAITNVLPTRAGEDGQPELPLLDDALAIIAMGKCGAQELNYISDVDVIFVGTDASPTITRIAAEFSRVATRAFFEVDANLRPEGKSGALVRTVESHVAYYKKWAHTWEFQALLKARPMTGHLPLGQEYYQALNPMVWNARRRPSFVEDVQAMRRRVLANVPERDRQRELKLGKGGLRDIEFAIQLLQLVHGSTDEVLRTPATLEALDALISGGYVGREDGAALSNAYEFLRLVEHRLQLQRLRRTHMLPEQEDRQAWEWLAAACGFTAQKSRTDVQQLRETIRRVQLHVSELHSSLFYRPLLKTVASLDTTATGLSSESMETQLAALGYKHPARAVQHLHALAAGTSRKAKIQAMLLPTLMNWLGNTADPDAGLLNYRKLSEAAYEESWFLRLLRDEGVAGQRLMHILGTSPYASGLIIAAPDVVKQLGDGAQGPKLLETSSKLVGHALVNSARRHRDPDKAIAVARGLRRAELARIASADLLGMREVTQVCLGLSTVWAAVLHAALMAEYDARTPEGGVAPAHIAVIGMGRLGGFELGYGSDADVMFVAEPTVENPSEEDTHAALVWATEVVDSMRSRLSRPSQDPPLEVDVGLRPEGRSGAMVRTVASYVRYYTQWGEPWEKQALLRAHAIAGSEELGQQFIEAIDPIRYTEGGASDHDVTEVRRMKARVDNERLPRGADRNTHTKLGRGGLTDIEWTVQLLTMMHGHTHPNLRTPSTVEALHVIRDEEIIAPSEAQTLLDAWLTATHARNALVLVRGKRTDQLPSPGPALALVAAASGWAPEEYQEFLEHYLKITRRARKVVDKVFWGETEYDTRP</sequence>
<dbReference type="AlphaFoldDB" id="A0A2A9DP27"/>
<dbReference type="SUPFAM" id="SSF81593">
    <property type="entry name" value="Nucleotidyltransferase substrate binding subunit/domain"/>
    <property type="match status" value="2"/>
</dbReference>
<dbReference type="GO" id="GO:0016874">
    <property type="term" value="F:ligase activity"/>
    <property type="evidence" value="ECO:0007669"/>
    <property type="project" value="UniProtKB-KW"/>
</dbReference>
<dbReference type="InterPro" id="IPR043519">
    <property type="entry name" value="NT_sf"/>
</dbReference>
<dbReference type="PANTHER" id="PTHR30621:SF0">
    <property type="entry name" value="BIFUNCTIONAL GLUTAMINE SYNTHETASE ADENYLYLTRANSFERASE_ADENYLYL-REMOVING ENZYME"/>
    <property type="match status" value="1"/>
</dbReference>
<feature type="domain" description="Glutamate-ammonia ligase adenylyltransferase repeated" evidence="7">
    <location>
        <begin position="633"/>
        <end position="875"/>
    </location>
</feature>
<keyword evidence="3" id="KW-0547">Nucleotide-binding</keyword>
<keyword evidence="6" id="KW-0511">Multifunctional enzyme</keyword>
<dbReference type="Pfam" id="PF08335">
    <property type="entry name" value="GlnD_UR_UTase"/>
    <property type="match status" value="2"/>
</dbReference>
<keyword evidence="1 9" id="KW-0808">Transferase</keyword>
<evidence type="ECO:0000256" key="4">
    <source>
        <dbReference type="ARBA" id="ARBA00022840"/>
    </source>
</evidence>
<dbReference type="RefSeq" id="WP_098389092.1">
    <property type="nucleotide sequence ID" value="NZ_LS483464.1"/>
</dbReference>
<comment type="caution">
    <text evidence="9">The sequence shown here is derived from an EMBL/GenBank/DDBJ whole genome shotgun (WGS) entry which is preliminary data.</text>
</comment>
<evidence type="ECO:0000259" key="8">
    <source>
        <dbReference type="Pfam" id="PF08335"/>
    </source>
</evidence>
<proteinExistence type="predicted"/>
<feature type="domain" description="Glutamate-ammonia ligase adenylyltransferase repeated" evidence="7">
    <location>
        <begin position="207"/>
        <end position="357"/>
    </location>
</feature>
<dbReference type="InterPro" id="IPR023057">
    <property type="entry name" value="GlnE"/>
</dbReference>
<evidence type="ECO:0000256" key="1">
    <source>
        <dbReference type="ARBA" id="ARBA00022679"/>
    </source>
</evidence>
<dbReference type="OrthoDB" id="9759366at2"/>
<keyword evidence="9" id="KW-0436">Ligase</keyword>
<dbReference type="Proteomes" id="UP000221653">
    <property type="component" value="Unassembled WGS sequence"/>
</dbReference>
<keyword evidence="10" id="KW-1185">Reference proteome</keyword>
<keyword evidence="2 9" id="KW-0548">Nucleotidyltransferase</keyword>
<dbReference type="Pfam" id="PF03710">
    <property type="entry name" value="GlnE"/>
    <property type="match status" value="2"/>
</dbReference>
<keyword evidence="4" id="KW-0067">ATP-binding</keyword>
<dbReference type="GO" id="GO:0005524">
    <property type="term" value="F:ATP binding"/>
    <property type="evidence" value="ECO:0007669"/>
    <property type="project" value="UniProtKB-KW"/>
</dbReference>
<protein>
    <submittedName>
        <fullName evidence="9">Glutamate-ammonia-ligase adenylyltransferase</fullName>
    </submittedName>
</protein>
<evidence type="ECO:0000256" key="6">
    <source>
        <dbReference type="ARBA" id="ARBA00023268"/>
    </source>
</evidence>
<gene>
    <name evidence="9" type="ORF">ATK06_1453</name>
</gene>
<dbReference type="GO" id="GO:0008882">
    <property type="term" value="F:[glutamate-ammonia-ligase] adenylyltransferase activity"/>
    <property type="evidence" value="ECO:0007669"/>
    <property type="project" value="InterPro"/>
</dbReference>
<dbReference type="InterPro" id="IPR013546">
    <property type="entry name" value="PII_UdlTrfase/GS_AdlTrfase"/>
</dbReference>
<dbReference type="SUPFAM" id="SSF81301">
    <property type="entry name" value="Nucleotidyltransferase"/>
    <property type="match status" value="2"/>
</dbReference>
<dbReference type="EMBL" id="PDJF01000001">
    <property type="protein sequence ID" value="PFG28344.1"/>
    <property type="molecule type" value="Genomic_DNA"/>
</dbReference>
<keyword evidence="5" id="KW-0460">Magnesium</keyword>